<proteinExistence type="predicted"/>
<keyword evidence="2" id="KW-1185">Reference proteome</keyword>
<dbReference type="Proteomes" id="UP000824540">
    <property type="component" value="Unassembled WGS sequence"/>
</dbReference>
<evidence type="ECO:0000313" key="2">
    <source>
        <dbReference type="Proteomes" id="UP000824540"/>
    </source>
</evidence>
<gene>
    <name evidence="1" type="ORF">JZ751_013969</name>
</gene>
<dbReference type="EMBL" id="JAFBMS010002244">
    <property type="protein sequence ID" value="KAG9328430.1"/>
    <property type="molecule type" value="Genomic_DNA"/>
</dbReference>
<comment type="caution">
    <text evidence="1">The sequence shown here is derived from an EMBL/GenBank/DDBJ whole genome shotgun (WGS) entry which is preliminary data.</text>
</comment>
<name>A0A8T2MMV8_9TELE</name>
<organism evidence="1 2">
    <name type="scientific">Albula glossodonta</name>
    <name type="common">roundjaw bonefish</name>
    <dbReference type="NCBI Taxonomy" id="121402"/>
    <lineage>
        <taxon>Eukaryota</taxon>
        <taxon>Metazoa</taxon>
        <taxon>Chordata</taxon>
        <taxon>Craniata</taxon>
        <taxon>Vertebrata</taxon>
        <taxon>Euteleostomi</taxon>
        <taxon>Actinopterygii</taxon>
        <taxon>Neopterygii</taxon>
        <taxon>Teleostei</taxon>
        <taxon>Albuliformes</taxon>
        <taxon>Albulidae</taxon>
        <taxon>Albula</taxon>
    </lineage>
</organism>
<dbReference type="AlphaFoldDB" id="A0A8T2MMV8"/>
<evidence type="ECO:0000313" key="1">
    <source>
        <dbReference type="EMBL" id="KAG9328430.1"/>
    </source>
</evidence>
<accession>A0A8T2MMV8</accession>
<protein>
    <submittedName>
        <fullName evidence="1">Uncharacterized protein</fullName>
    </submittedName>
</protein>
<reference evidence="1" key="1">
    <citation type="thesis" date="2021" institute="BYU ScholarsArchive" country="Provo, UT, USA">
        <title>Applications of and Algorithms for Genome Assembly and Genomic Analyses with an Emphasis on Marine Teleosts.</title>
        <authorList>
            <person name="Pickett B.D."/>
        </authorList>
    </citation>
    <scope>NUCLEOTIDE SEQUENCE</scope>
    <source>
        <strain evidence="1">HI-2016</strain>
    </source>
</reference>
<sequence length="113" mass="12760">MESDGFWHFLSDPWTALSLAPECFCRFLNCSSASGLSVFPNPHSSPDGGLHYRRMGLLLFAVWRSAGFCVRTGNITLPLEVARQESERVYAVQVQSRRLHKAQPHPTQMQTHT</sequence>